<feature type="region of interest" description="Disordered" evidence="1">
    <location>
        <begin position="198"/>
        <end position="324"/>
    </location>
</feature>
<gene>
    <name evidence="2" type="ORF">HGRIS_010069</name>
</gene>
<feature type="compositionally biased region" description="Low complexity" evidence="1">
    <location>
        <begin position="198"/>
        <end position="208"/>
    </location>
</feature>
<feature type="region of interest" description="Disordered" evidence="1">
    <location>
        <begin position="566"/>
        <end position="698"/>
    </location>
</feature>
<evidence type="ECO:0000313" key="3">
    <source>
        <dbReference type="Proteomes" id="UP001556367"/>
    </source>
</evidence>
<evidence type="ECO:0008006" key="4">
    <source>
        <dbReference type="Google" id="ProtNLM"/>
    </source>
</evidence>
<dbReference type="Pfam" id="PF03134">
    <property type="entry name" value="TB2_DP1_HVA22"/>
    <property type="match status" value="1"/>
</dbReference>
<evidence type="ECO:0000313" key="2">
    <source>
        <dbReference type="EMBL" id="KAL0950063.1"/>
    </source>
</evidence>
<evidence type="ECO:0000256" key="1">
    <source>
        <dbReference type="SAM" id="MobiDB-lite"/>
    </source>
</evidence>
<name>A0ABR3J3J0_9AGAR</name>
<accession>A0ABR3J3J0</accession>
<comment type="caution">
    <text evidence="2">The sequence shown here is derived from an EMBL/GenBank/DDBJ whole genome shotgun (WGS) entry which is preliminary data.</text>
</comment>
<proteinExistence type="predicted"/>
<dbReference type="EMBL" id="JASNQZ010000012">
    <property type="protein sequence ID" value="KAL0950063.1"/>
    <property type="molecule type" value="Genomic_DNA"/>
</dbReference>
<sequence length="698" mass="76062">MPLVVPSLRVILLFLNIYDSFKTLKPPPPSKRAEGRSSIRALSQRKRDMKGCLAVWVIWCCLMTYERMLEAIVYLFIPFYDELKSLLLLFLIITRARGAEPIFLHVVRPLLKPYTSTLDICLDLALMLGDILYAVLTMPFRIPMAWWHQSWRKRSTEPQQESVSSSIPLGETTDPHASSTTSVDRHLQIDYFSSKTASKPTASSLAKTRSVAPQKPPKPLQAPRPARNPTSARPPRGSFRAQRPTASRLKSTDRTINQAKVGSLQAKAVQQHDLSKANPSHEIWNPPPSSYADSEEEDPPRPSTNSTDEVNPASLADTTVIPMSESHVDEWRKYPPFPSAYPPTPIISNIRPMPAGDSSGTGVQMPFPSIPEDLQPQDFRESLLQSRRSPDPSLHESLSDGEAAPGIPNIRVSRDSDAEMGSVTYSSGDEDAFNVTLETPRPQRAESRSPTPNENHDHVSDAESSTSSLPSRSTTLNTADCGSSLRTRTTSGSSSSSSLSNSSSAAGSKRPFPVVKTASVPSKVHDDDNGSQRGQSTIRARGSRQRHQPSAYMLKMSQQQVINSMKFAQSSGDESEVPVDQTGIDTTSVGASELLPPRGAKRRRVMVAPKGAIRPPRPPSHVAGAKTDGDAKVQKTRSLDGPPEHGMASPSSSLRPPARGRRSNSSQSSQSVPKAADNSRSAAAGPRQTRSRTAAQLK</sequence>
<dbReference type="InterPro" id="IPR004345">
    <property type="entry name" value="TB2_DP1_HVA22"/>
</dbReference>
<organism evidence="2 3">
    <name type="scientific">Hohenbuehelia grisea</name>
    <dbReference type="NCBI Taxonomy" id="104357"/>
    <lineage>
        <taxon>Eukaryota</taxon>
        <taxon>Fungi</taxon>
        <taxon>Dikarya</taxon>
        <taxon>Basidiomycota</taxon>
        <taxon>Agaricomycotina</taxon>
        <taxon>Agaricomycetes</taxon>
        <taxon>Agaricomycetidae</taxon>
        <taxon>Agaricales</taxon>
        <taxon>Pleurotineae</taxon>
        <taxon>Pleurotaceae</taxon>
        <taxon>Hohenbuehelia</taxon>
    </lineage>
</organism>
<feature type="compositionally biased region" description="Polar residues" evidence="1">
    <location>
        <begin position="157"/>
        <end position="167"/>
    </location>
</feature>
<feature type="compositionally biased region" description="Basic and acidic residues" evidence="1">
    <location>
        <begin position="388"/>
        <end position="398"/>
    </location>
</feature>
<feature type="compositionally biased region" description="Low complexity" evidence="1">
    <location>
        <begin position="464"/>
        <end position="508"/>
    </location>
</feature>
<dbReference type="Proteomes" id="UP001556367">
    <property type="component" value="Unassembled WGS sequence"/>
</dbReference>
<protein>
    <recommendedName>
        <fullName evidence="4">Protein YOP1</fullName>
    </recommendedName>
</protein>
<feature type="compositionally biased region" description="Polar residues" evidence="1">
    <location>
        <begin position="244"/>
        <end position="260"/>
    </location>
</feature>
<feature type="region of interest" description="Disordered" evidence="1">
    <location>
        <begin position="157"/>
        <end position="183"/>
    </location>
</feature>
<feature type="compositionally biased region" description="Low complexity" evidence="1">
    <location>
        <begin position="649"/>
        <end position="671"/>
    </location>
</feature>
<feature type="region of interest" description="Disordered" evidence="1">
    <location>
        <begin position="339"/>
        <end position="552"/>
    </location>
</feature>
<reference evidence="3" key="1">
    <citation type="submission" date="2024-06" db="EMBL/GenBank/DDBJ databases">
        <title>Multi-omics analyses provide insights into the biosynthesis of the anticancer antibiotic pleurotin in Hohenbuehelia grisea.</title>
        <authorList>
            <person name="Weaver J.A."/>
            <person name="Alberti F."/>
        </authorList>
    </citation>
    <scope>NUCLEOTIDE SEQUENCE [LARGE SCALE GENOMIC DNA]</scope>
    <source>
        <strain evidence="3">T-177</strain>
    </source>
</reference>
<keyword evidence="3" id="KW-1185">Reference proteome</keyword>